<evidence type="ECO:0000256" key="12">
    <source>
        <dbReference type="RuleBase" id="RU003993"/>
    </source>
</evidence>
<evidence type="ECO:0000256" key="10">
    <source>
        <dbReference type="ARBA" id="ARBA00023136"/>
    </source>
</evidence>
<keyword evidence="6 12" id="KW-0645">Protease</keyword>
<feature type="transmembrane region" description="Helical" evidence="12">
    <location>
        <begin position="12"/>
        <end position="32"/>
    </location>
</feature>
<evidence type="ECO:0000256" key="8">
    <source>
        <dbReference type="ARBA" id="ARBA00022801"/>
    </source>
</evidence>
<dbReference type="Gene3D" id="2.10.109.10">
    <property type="entry name" value="Umud Fragment, subunit A"/>
    <property type="match status" value="1"/>
</dbReference>
<comment type="similarity">
    <text evidence="3 13">Belongs to the peptidase S26 family.</text>
</comment>
<evidence type="ECO:0000313" key="16">
    <source>
        <dbReference type="Proteomes" id="UP000216133"/>
    </source>
</evidence>
<dbReference type="InterPro" id="IPR019533">
    <property type="entry name" value="Peptidase_S26"/>
</dbReference>
<name>A0A268S3Q2_SHOCL</name>
<dbReference type="PANTHER" id="PTHR43390:SF1">
    <property type="entry name" value="CHLOROPLAST PROCESSING PEPTIDASE"/>
    <property type="match status" value="1"/>
</dbReference>
<dbReference type="GO" id="GO:0004252">
    <property type="term" value="F:serine-type endopeptidase activity"/>
    <property type="evidence" value="ECO:0007669"/>
    <property type="project" value="InterPro"/>
</dbReference>
<dbReference type="Pfam" id="PF10502">
    <property type="entry name" value="Peptidase_S26"/>
    <property type="match status" value="1"/>
</dbReference>
<evidence type="ECO:0000256" key="9">
    <source>
        <dbReference type="ARBA" id="ARBA00022989"/>
    </source>
</evidence>
<dbReference type="FunFam" id="2.10.109.10:FF:000008">
    <property type="entry name" value="Signal peptidase I"/>
    <property type="match status" value="1"/>
</dbReference>
<dbReference type="InterPro" id="IPR019758">
    <property type="entry name" value="Pept_S26A_signal_pept_1_CS"/>
</dbReference>
<dbReference type="AlphaFoldDB" id="A0A268S3Q2"/>
<keyword evidence="7 12" id="KW-0812">Transmembrane</keyword>
<comment type="subcellular location">
    <subcellularLocation>
        <location evidence="2">Cell membrane</location>
        <topology evidence="2">Single-pass type II membrane protein</topology>
    </subcellularLocation>
    <subcellularLocation>
        <location evidence="13">Membrane</location>
        <topology evidence="13">Single-pass type II membrane protein</topology>
    </subcellularLocation>
</comment>
<reference evidence="15 16" key="1">
    <citation type="submission" date="2017-07" db="EMBL/GenBank/DDBJ databases">
        <title>Isolation and whole genome analysis of endospore-forming bacteria from heroin.</title>
        <authorList>
            <person name="Kalinowski J."/>
            <person name="Ahrens B."/>
            <person name="Al-Dilaimi A."/>
            <person name="Winkler A."/>
            <person name="Wibberg D."/>
            <person name="Schleenbecker U."/>
            <person name="Ruckert C."/>
            <person name="Wolfel R."/>
            <person name="Grass G."/>
        </authorList>
    </citation>
    <scope>NUCLEOTIDE SEQUENCE [LARGE SCALE GENOMIC DNA]</scope>
    <source>
        <strain evidence="15 16">7523-2</strain>
    </source>
</reference>
<keyword evidence="10 12" id="KW-0472">Membrane</keyword>
<accession>A0A268S3Q2</accession>
<evidence type="ECO:0000256" key="3">
    <source>
        <dbReference type="ARBA" id="ARBA00009370"/>
    </source>
</evidence>
<dbReference type="CDD" id="cd06530">
    <property type="entry name" value="S26_SPase_I"/>
    <property type="match status" value="1"/>
</dbReference>
<dbReference type="SUPFAM" id="SSF51306">
    <property type="entry name" value="LexA/Signal peptidase"/>
    <property type="match status" value="1"/>
</dbReference>
<evidence type="ECO:0000259" key="14">
    <source>
        <dbReference type="Pfam" id="PF10502"/>
    </source>
</evidence>
<dbReference type="InterPro" id="IPR000223">
    <property type="entry name" value="Pept_S26A_signal_pept_1"/>
</dbReference>
<evidence type="ECO:0000256" key="7">
    <source>
        <dbReference type="ARBA" id="ARBA00022692"/>
    </source>
</evidence>
<dbReference type="PANTHER" id="PTHR43390">
    <property type="entry name" value="SIGNAL PEPTIDASE I"/>
    <property type="match status" value="1"/>
</dbReference>
<dbReference type="EMBL" id="NPBS01000022">
    <property type="protein sequence ID" value="PAF27130.1"/>
    <property type="molecule type" value="Genomic_DNA"/>
</dbReference>
<dbReference type="NCBIfam" id="TIGR02227">
    <property type="entry name" value="sigpep_I_bact"/>
    <property type="match status" value="1"/>
</dbReference>
<evidence type="ECO:0000256" key="2">
    <source>
        <dbReference type="ARBA" id="ARBA00004401"/>
    </source>
</evidence>
<evidence type="ECO:0000256" key="13">
    <source>
        <dbReference type="RuleBase" id="RU362042"/>
    </source>
</evidence>
<feature type="domain" description="Peptidase S26" evidence="14">
    <location>
        <begin position="8"/>
        <end position="174"/>
    </location>
</feature>
<keyword evidence="9 12" id="KW-1133">Transmembrane helix</keyword>
<dbReference type="PROSITE" id="PS00761">
    <property type="entry name" value="SPASE_I_3"/>
    <property type="match status" value="1"/>
</dbReference>
<evidence type="ECO:0000256" key="11">
    <source>
        <dbReference type="PIRSR" id="PIRSR600223-1"/>
    </source>
</evidence>
<dbReference type="InterPro" id="IPR019756">
    <property type="entry name" value="Pept_S26A_signal_pept_1_Ser-AS"/>
</dbReference>
<dbReference type="PROSITE" id="PS00501">
    <property type="entry name" value="SPASE_I_1"/>
    <property type="match status" value="1"/>
</dbReference>
<dbReference type="GO" id="GO:0009003">
    <property type="term" value="F:signal peptidase activity"/>
    <property type="evidence" value="ECO:0007669"/>
    <property type="project" value="UniProtKB-EC"/>
</dbReference>
<dbReference type="InterPro" id="IPR036286">
    <property type="entry name" value="LexA/Signal_pep-like_sf"/>
</dbReference>
<gene>
    <name evidence="15" type="primary">lepB</name>
    <name evidence="15" type="ORF">CHH61_04760</name>
</gene>
<organism evidence="15 16">
    <name type="scientific">Shouchella clausii</name>
    <name type="common">Alkalihalobacillus clausii</name>
    <dbReference type="NCBI Taxonomy" id="79880"/>
    <lineage>
        <taxon>Bacteria</taxon>
        <taxon>Bacillati</taxon>
        <taxon>Bacillota</taxon>
        <taxon>Bacilli</taxon>
        <taxon>Bacillales</taxon>
        <taxon>Bacillaceae</taxon>
        <taxon>Shouchella</taxon>
    </lineage>
</organism>
<comment type="catalytic activity">
    <reaction evidence="1 12">
        <text>Cleavage of hydrophobic, N-terminal signal or leader sequences from secreted and periplasmic proteins.</text>
        <dbReference type="EC" id="3.4.21.89"/>
    </reaction>
</comment>
<dbReference type="EC" id="3.4.21.89" evidence="4 12"/>
<evidence type="ECO:0000313" key="15">
    <source>
        <dbReference type="EMBL" id="PAF27130.1"/>
    </source>
</evidence>
<evidence type="ECO:0000256" key="4">
    <source>
        <dbReference type="ARBA" id="ARBA00013208"/>
    </source>
</evidence>
<keyword evidence="5" id="KW-1003">Cell membrane</keyword>
<dbReference type="GO" id="GO:0005886">
    <property type="term" value="C:plasma membrane"/>
    <property type="evidence" value="ECO:0007669"/>
    <property type="project" value="UniProtKB-SubCell"/>
</dbReference>
<proteinExistence type="inferred from homology"/>
<feature type="active site" evidence="11">
    <location>
        <position position="38"/>
    </location>
</feature>
<dbReference type="RefSeq" id="WP_095237630.1">
    <property type="nucleotide sequence ID" value="NZ_CP155469.1"/>
</dbReference>
<keyword evidence="8 12" id="KW-0378">Hydrolase</keyword>
<dbReference type="PROSITE" id="PS00760">
    <property type="entry name" value="SPASE_I_2"/>
    <property type="match status" value="1"/>
</dbReference>
<sequence length="184" mass="20861">MAFRGFPIEWAKAICIALCATMLVRLFLYAPIVVDGHSMQPTLDSGDKMIVNQIGYVFIEPQRFDIVVFHAPGGKDYIKRIIGLPGDHLKYENDTLYINGEETAEPYLNSLKQTLYGDQLLTGDFTLEELIGEEVIPDDHYFMMGDNRRLSKDSRDIGLIPKSEIIGKANVIFYPFEHISIVND</sequence>
<evidence type="ECO:0000256" key="5">
    <source>
        <dbReference type="ARBA" id="ARBA00022475"/>
    </source>
</evidence>
<comment type="caution">
    <text evidence="15">The sequence shown here is derived from an EMBL/GenBank/DDBJ whole genome shotgun (WGS) entry which is preliminary data.</text>
</comment>
<dbReference type="PRINTS" id="PR00727">
    <property type="entry name" value="LEADERPTASE"/>
</dbReference>
<evidence type="ECO:0000256" key="1">
    <source>
        <dbReference type="ARBA" id="ARBA00000677"/>
    </source>
</evidence>
<dbReference type="InterPro" id="IPR019757">
    <property type="entry name" value="Pept_S26A_signal_pept_1_Lys-AS"/>
</dbReference>
<evidence type="ECO:0000256" key="6">
    <source>
        <dbReference type="ARBA" id="ARBA00022670"/>
    </source>
</evidence>
<protein>
    <recommendedName>
        <fullName evidence="4 12">Signal peptidase I</fullName>
        <ecNumber evidence="4 12">3.4.21.89</ecNumber>
    </recommendedName>
</protein>
<dbReference type="GO" id="GO:0006465">
    <property type="term" value="P:signal peptide processing"/>
    <property type="evidence" value="ECO:0007669"/>
    <property type="project" value="InterPro"/>
</dbReference>
<feature type="active site" evidence="11">
    <location>
        <position position="79"/>
    </location>
</feature>
<dbReference type="Proteomes" id="UP000216133">
    <property type="component" value="Unassembled WGS sequence"/>
</dbReference>